<dbReference type="PROSITE" id="PS50109">
    <property type="entry name" value="HIS_KIN"/>
    <property type="match status" value="1"/>
</dbReference>
<keyword evidence="9" id="KW-0902">Two-component regulatory system</keyword>
<dbReference type="CDD" id="cd00082">
    <property type="entry name" value="HisKA"/>
    <property type="match status" value="1"/>
</dbReference>
<evidence type="ECO:0000256" key="7">
    <source>
        <dbReference type="ARBA" id="ARBA00022840"/>
    </source>
</evidence>
<dbReference type="RefSeq" id="WP_149476394.1">
    <property type="nucleotide sequence ID" value="NZ_JAGGMB010000005.1"/>
</dbReference>
<reference evidence="12" key="1">
    <citation type="submission" date="2021-03" db="EMBL/GenBank/DDBJ databases">
        <title>Genomic Encyclopedia of Type Strains, Phase IV (KMG-IV): sequencing the most valuable type-strain genomes for metagenomic binning, comparative biology and taxonomic classification.</title>
        <authorList>
            <person name="Goeker M."/>
        </authorList>
    </citation>
    <scope>NUCLEOTIDE SEQUENCE</scope>
    <source>
        <strain evidence="12">DSM 107338</strain>
    </source>
</reference>
<dbReference type="InterPro" id="IPR003594">
    <property type="entry name" value="HATPase_dom"/>
</dbReference>
<evidence type="ECO:0000256" key="5">
    <source>
        <dbReference type="ARBA" id="ARBA00022741"/>
    </source>
</evidence>
<keyword evidence="3" id="KW-0597">Phosphoprotein</keyword>
<feature type="domain" description="PAS" evidence="11">
    <location>
        <begin position="37"/>
        <end position="72"/>
    </location>
</feature>
<organism evidence="12 13">
    <name type="scientific">Oceanobacillus polygoni</name>
    <dbReference type="NCBI Taxonomy" id="1235259"/>
    <lineage>
        <taxon>Bacteria</taxon>
        <taxon>Bacillati</taxon>
        <taxon>Bacillota</taxon>
        <taxon>Bacilli</taxon>
        <taxon>Bacillales</taxon>
        <taxon>Bacillaceae</taxon>
        <taxon>Oceanobacillus</taxon>
    </lineage>
</organism>
<feature type="domain" description="Histidine kinase" evidence="10">
    <location>
        <begin position="164"/>
        <end position="370"/>
    </location>
</feature>
<dbReference type="InterPro" id="IPR005467">
    <property type="entry name" value="His_kinase_dom"/>
</dbReference>
<keyword evidence="5" id="KW-0547">Nucleotide-binding</keyword>
<dbReference type="AlphaFoldDB" id="A0A9X1CBI8"/>
<dbReference type="NCBIfam" id="TIGR00229">
    <property type="entry name" value="sensory_box"/>
    <property type="match status" value="1"/>
</dbReference>
<name>A0A9X1CBI8_9BACI</name>
<keyword evidence="13" id="KW-1185">Reference proteome</keyword>
<dbReference type="GO" id="GO:0030435">
    <property type="term" value="P:sporulation resulting in formation of a cellular spore"/>
    <property type="evidence" value="ECO:0007669"/>
    <property type="project" value="UniProtKB-KW"/>
</dbReference>
<evidence type="ECO:0000256" key="3">
    <source>
        <dbReference type="ARBA" id="ARBA00022553"/>
    </source>
</evidence>
<comment type="catalytic activity">
    <reaction evidence="1">
        <text>ATP + protein L-histidine = ADP + protein N-phospho-L-histidine.</text>
        <dbReference type="EC" id="2.7.13.3"/>
    </reaction>
</comment>
<dbReference type="PANTHER" id="PTHR43065:SF10">
    <property type="entry name" value="PEROXIDE STRESS-ACTIVATED HISTIDINE KINASE MAK3"/>
    <property type="match status" value="1"/>
</dbReference>
<evidence type="ECO:0000256" key="9">
    <source>
        <dbReference type="ARBA" id="ARBA00023012"/>
    </source>
</evidence>
<evidence type="ECO:0000313" key="13">
    <source>
        <dbReference type="Proteomes" id="UP001138793"/>
    </source>
</evidence>
<dbReference type="Gene3D" id="1.10.287.130">
    <property type="match status" value="1"/>
</dbReference>
<keyword evidence="4 12" id="KW-0808">Transferase</keyword>
<dbReference type="PANTHER" id="PTHR43065">
    <property type="entry name" value="SENSOR HISTIDINE KINASE"/>
    <property type="match status" value="1"/>
</dbReference>
<dbReference type="InterPro" id="IPR036890">
    <property type="entry name" value="HATPase_C_sf"/>
</dbReference>
<dbReference type="Gene3D" id="3.30.565.10">
    <property type="entry name" value="Histidine kinase-like ATPase, C-terminal domain"/>
    <property type="match status" value="1"/>
</dbReference>
<dbReference type="EMBL" id="JAGGMB010000005">
    <property type="protein sequence ID" value="MBP2077754.1"/>
    <property type="molecule type" value="Genomic_DNA"/>
</dbReference>
<keyword evidence="7" id="KW-0067">ATP-binding</keyword>
<dbReference type="Pfam" id="PF02518">
    <property type="entry name" value="HATPase_c"/>
    <property type="match status" value="1"/>
</dbReference>
<dbReference type="EC" id="2.7.13.3" evidence="2"/>
<dbReference type="SMART" id="SM00388">
    <property type="entry name" value="HisKA"/>
    <property type="match status" value="1"/>
</dbReference>
<keyword evidence="6 12" id="KW-0418">Kinase</keyword>
<dbReference type="SMART" id="SM00387">
    <property type="entry name" value="HATPase_c"/>
    <property type="match status" value="1"/>
</dbReference>
<dbReference type="Pfam" id="PF13426">
    <property type="entry name" value="PAS_9"/>
    <property type="match status" value="1"/>
</dbReference>
<dbReference type="InterPro" id="IPR000014">
    <property type="entry name" value="PAS"/>
</dbReference>
<accession>A0A9X1CBI8</accession>
<dbReference type="PRINTS" id="PR00344">
    <property type="entry name" value="BCTRLSENSOR"/>
</dbReference>
<comment type="caution">
    <text evidence="12">The sequence shown here is derived from an EMBL/GenBank/DDBJ whole genome shotgun (WGS) entry which is preliminary data.</text>
</comment>
<gene>
    <name evidence="12" type="ORF">J2Z64_002009</name>
</gene>
<evidence type="ECO:0000313" key="12">
    <source>
        <dbReference type="EMBL" id="MBP2077754.1"/>
    </source>
</evidence>
<dbReference type="InterPro" id="IPR003661">
    <property type="entry name" value="HisK_dim/P_dom"/>
</dbReference>
<dbReference type="Gene3D" id="3.30.450.20">
    <property type="entry name" value="PAS domain"/>
    <property type="match status" value="1"/>
</dbReference>
<evidence type="ECO:0000256" key="1">
    <source>
        <dbReference type="ARBA" id="ARBA00000085"/>
    </source>
</evidence>
<evidence type="ECO:0000259" key="10">
    <source>
        <dbReference type="PROSITE" id="PS50109"/>
    </source>
</evidence>
<dbReference type="CDD" id="cd00130">
    <property type="entry name" value="PAS"/>
    <property type="match status" value="1"/>
</dbReference>
<dbReference type="GO" id="GO:0000155">
    <property type="term" value="F:phosphorelay sensor kinase activity"/>
    <property type="evidence" value="ECO:0007669"/>
    <property type="project" value="InterPro"/>
</dbReference>
<dbReference type="GO" id="GO:0005524">
    <property type="term" value="F:ATP binding"/>
    <property type="evidence" value="ECO:0007669"/>
    <property type="project" value="UniProtKB-KW"/>
</dbReference>
<protein>
    <recommendedName>
        <fullName evidence="2">histidine kinase</fullName>
        <ecNumber evidence="2">2.7.13.3</ecNumber>
    </recommendedName>
</protein>
<evidence type="ECO:0000256" key="2">
    <source>
        <dbReference type="ARBA" id="ARBA00012438"/>
    </source>
</evidence>
<dbReference type="SUPFAM" id="SSF55785">
    <property type="entry name" value="PYP-like sensor domain (PAS domain)"/>
    <property type="match status" value="1"/>
</dbReference>
<evidence type="ECO:0000256" key="8">
    <source>
        <dbReference type="ARBA" id="ARBA00022969"/>
    </source>
</evidence>
<dbReference type="SUPFAM" id="SSF55874">
    <property type="entry name" value="ATPase domain of HSP90 chaperone/DNA topoisomerase II/histidine kinase"/>
    <property type="match status" value="1"/>
</dbReference>
<keyword evidence="8" id="KW-0749">Sporulation</keyword>
<sequence length="372" mass="42179">MEINNNNGEDISAFFSKTNTTNRVAALPLSVLSWIEENSSDVFLLIDENGKIVYATKAVESTLSYKVQDLLGIYWHEKLPEKDVFYIRKQVKGQKSSRKNFVLNVLNNDRNHVLLDCIVEEWTDGGTRPMHYLVYLKDITHKKETEEMMVRSEKMSVAGQLAAGIAHEIRNPLTSLKGFLQLLQAGVNRKEEYFTIMIDEIEKIEKIESITSELLYISKPLTDNKKIEPVINMIEDIVTLLLPQATLNNIEILIERPVHEKIFCDRSQIKQVLINLVKNAIEAMDTPGKIVLSTEQVDDNIIISVSDEGRGIETDILHKLGEPFFTTKQSGTGLGLLITKQILKAHHASLQIKQKPTKGSTFQLVFTDSKEE</sequence>
<evidence type="ECO:0000256" key="6">
    <source>
        <dbReference type="ARBA" id="ARBA00022777"/>
    </source>
</evidence>
<dbReference type="InterPro" id="IPR035965">
    <property type="entry name" value="PAS-like_dom_sf"/>
</dbReference>
<dbReference type="SUPFAM" id="SSF47384">
    <property type="entry name" value="Homodimeric domain of signal transducing histidine kinase"/>
    <property type="match status" value="1"/>
</dbReference>
<dbReference type="Pfam" id="PF00512">
    <property type="entry name" value="HisKA"/>
    <property type="match status" value="1"/>
</dbReference>
<dbReference type="Proteomes" id="UP001138793">
    <property type="component" value="Unassembled WGS sequence"/>
</dbReference>
<evidence type="ECO:0000259" key="11">
    <source>
        <dbReference type="PROSITE" id="PS50112"/>
    </source>
</evidence>
<dbReference type="FunFam" id="1.10.287.130:FF:000040">
    <property type="entry name" value="PAS domain-containing sensor histidine kinase"/>
    <property type="match status" value="1"/>
</dbReference>
<dbReference type="OrthoDB" id="9815750at2"/>
<dbReference type="InterPro" id="IPR036097">
    <property type="entry name" value="HisK_dim/P_sf"/>
</dbReference>
<proteinExistence type="predicted"/>
<dbReference type="PROSITE" id="PS50112">
    <property type="entry name" value="PAS"/>
    <property type="match status" value="1"/>
</dbReference>
<dbReference type="InterPro" id="IPR004358">
    <property type="entry name" value="Sig_transdc_His_kin-like_C"/>
</dbReference>
<evidence type="ECO:0000256" key="4">
    <source>
        <dbReference type="ARBA" id="ARBA00022679"/>
    </source>
</evidence>